<comment type="catalytic activity">
    <reaction evidence="1">
        <text>Random endo-hydrolysis of N-acetyl-beta-D-glucosaminide (1-&gt;4)-beta-linkages in chitin and chitodextrins.</text>
        <dbReference type="EC" id="3.2.1.14"/>
    </reaction>
</comment>
<keyword evidence="4" id="KW-0812">Transmembrane</keyword>
<keyword evidence="3" id="KW-0119">Carbohydrate metabolism</keyword>
<protein>
    <recommendedName>
        <fullName evidence="2">chitinase</fullName>
        <ecNumber evidence="2">3.2.1.14</ecNumber>
    </recommendedName>
</protein>
<evidence type="ECO:0000256" key="4">
    <source>
        <dbReference type="SAM" id="Phobius"/>
    </source>
</evidence>
<dbReference type="EC" id="3.2.1.14" evidence="2"/>
<dbReference type="GO" id="GO:0005576">
    <property type="term" value="C:extracellular region"/>
    <property type="evidence" value="ECO:0007669"/>
    <property type="project" value="TreeGrafter"/>
</dbReference>
<dbReference type="InterPro" id="IPR050314">
    <property type="entry name" value="Glycosyl_Hydrlase_18"/>
</dbReference>
<evidence type="ECO:0000256" key="2">
    <source>
        <dbReference type="ARBA" id="ARBA00012729"/>
    </source>
</evidence>
<dbReference type="InterPro" id="IPR011583">
    <property type="entry name" value="Chitinase_II/V-like_cat"/>
</dbReference>
<evidence type="ECO:0000256" key="3">
    <source>
        <dbReference type="ARBA" id="ARBA00023024"/>
    </source>
</evidence>
<evidence type="ECO:0000256" key="1">
    <source>
        <dbReference type="ARBA" id="ARBA00000822"/>
    </source>
</evidence>
<feature type="domain" description="GH18" evidence="5">
    <location>
        <begin position="239"/>
        <end position="578"/>
    </location>
</feature>
<keyword evidence="4" id="KW-0472">Membrane</keyword>
<dbReference type="PANTHER" id="PTHR11177:SF317">
    <property type="entry name" value="CHITINASE 12-RELATED"/>
    <property type="match status" value="1"/>
</dbReference>
<dbReference type="GO" id="GO:0008061">
    <property type="term" value="F:chitin binding"/>
    <property type="evidence" value="ECO:0007669"/>
    <property type="project" value="InterPro"/>
</dbReference>
<dbReference type="Proteomes" id="UP000016843">
    <property type="component" value="Unassembled WGS sequence"/>
</dbReference>
<feature type="transmembrane region" description="Helical" evidence="4">
    <location>
        <begin position="43"/>
        <end position="61"/>
    </location>
</feature>
<keyword evidence="4" id="KW-1133">Transmembrane helix</keyword>
<dbReference type="Gene3D" id="3.10.50.10">
    <property type="match status" value="1"/>
</dbReference>
<feature type="transmembrane region" description="Helical" evidence="4">
    <location>
        <begin position="751"/>
        <end position="775"/>
    </location>
</feature>
<dbReference type="SUPFAM" id="SSF51445">
    <property type="entry name" value="(Trans)glycosidases"/>
    <property type="match status" value="1"/>
</dbReference>
<dbReference type="AlphaFoldDB" id="U5BUJ2"/>
<dbReference type="InterPro" id="IPR017853">
    <property type="entry name" value="GH"/>
</dbReference>
<dbReference type="InterPro" id="IPR001223">
    <property type="entry name" value="Glyco_hydro18_cat"/>
</dbReference>
<dbReference type="Pfam" id="PF00704">
    <property type="entry name" value="Glyco_hydro_18"/>
    <property type="match status" value="1"/>
</dbReference>
<keyword evidence="3" id="KW-0624">Polysaccharide degradation</keyword>
<dbReference type="GO" id="GO:0008843">
    <property type="term" value="F:endochitinase activity"/>
    <property type="evidence" value="ECO:0007669"/>
    <property type="project" value="UniProtKB-EC"/>
</dbReference>
<name>U5BUJ2_9BACT</name>
<dbReference type="Gene3D" id="3.20.20.80">
    <property type="entry name" value="Glycosidases"/>
    <property type="match status" value="1"/>
</dbReference>
<reference evidence="6 7" key="1">
    <citation type="journal article" date="2013" name="Genome Announc.">
        <title>Draft Genome Sequence of the Psychrophilic and Alkaliphilic Rhodonellum psychrophilum Strain GCM71T.</title>
        <authorList>
            <person name="Hauptmann A.L."/>
            <person name="Glaring M.A."/>
            <person name="Hallin P.F."/>
            <person name="Prieme A."/>
            <person name="Stougaard P."/>
        </authorList>
    </citation>
    <scope>NUCLEOTIDE SEQUENCE [LARGE SCALE GENOMIC DNA]</scope>
    <source>
        <strain evidence="6 7">GCM71</strain>
    </source>
</reference>
<dbReference type="GO" id="GO:0005975">
    <property type="term" value="P:carbohydrate metabolic process"/>
    <property type="evidence" value="ECO:0007669"/>
    <property type="project" value="InterPro"/>
</dbReference>
<feature type="transmembrane region" description="Helical" evidence="4">
    <location>
        <begin position="787"/>
        <end position="810"/>
    </location>
</feature>
<feature type="transmembrane region" description="Helical" evidence="4">
    <location>
        <begin position="822"/>
        <end position="841"/>
    </location>
</feature>
<dbReference type="PANTHER" id="PTHR11177">
    <property type="entry name" value="CHITINASE"/>
    <property type="match status" value="1"/>
</dbReference>
<dbReference type="InterPro" id="IPR029070">
    <property type="entry name" value="Chitinase_insertion_sf"/>
</dbReference>
<sequence length="856" mass="98744">MEFQNGKTAMDGKTTSNHLALNNMEIQKSLLRNVKKIGKSKPLIIQIVLLGFFWFSPYVAFGQVGPTRIVVVGDSIEKSTKTREGFLNQLVQPFRLRENKKERILKLIRQIANYGDLRVDSTTVNNITKELLDLTTNYELTKKENQDIQENIKGILSDLKSKAPRQVIDSIQNQIGLVLQSLADESKKESIEQRNEILKKLKEIKNIEFKCGIGSSFPQEYQINDSTFVTYQKCLTAKTRVFGWFNSWVKDAYENFNYNYLTDIIYHGYALGPNGENQKPEDLEILRKGSFFKRAAGGNVAFSLSVYSKSKVEIQTFLRSQSAQDVLINRIKELQKSIPIMGINVYFEDLSPGEKDRFSAFIANLKSSFTKEEEPFLVTVTLPAIGEPMDRNRANAYDFDQLNKYVDFFMVQTNELTVSHSLFPRAPSPLFSPEGQSTGSISSTLDFYTNGKVIPSKLVLTLTYLGISWRVPDFFGDSPAIGKGKYHKFMDIQKNFQKSGDFFEGSVYGFDPEQVSPYYNYYEDGQMRKIWFEDGNSLYQKYNYALEQSLGGVAIWDLGCDDGYFDLWDALGAALIDVDSVKISERKVTESEKKKRASFFDYLLVYLSDLMWAAPNDIYLGDPYREDWDSIKDSEKYCLIDAFKILSGRYDQYKRDSTLLTDDQRKSIQPMLDLHTSNIFDRNNKEYFKPFIVKLSDLFESDDRDSTFGNTSGVNQGKYRDIEIDRGKYKYLESETQCLCIYTRWNAYAEFHGIATLVLFSLFILLIGFTFWKIMKNGSDWSWKGRLQILNFITFILTLLMFLAYLYFKIDFPYFGAGSDEVPILVLFLIIIFGFIFGMVYQKIKMSKEYEVRDLP</sequence>
<dbReference type="GO" id="GO:0006032">
    <property type="term" value="P:chitin catabolic process"/>
    <property type="evidence" value="ECO:0007669"/>
    <property type="project" value="UniProtKB-KW"/>
</dbReference>
<dbReference type="EMBL" id="AWXR01000058">
    <property type="protein sequence ID" value="ERM81204.1"/>
    <property type="molecule type" value="Genomic_DNA"/>
</dbReference>
<keyword evidence="3" id="KW-0146">Chitin degradation</keyword>
<dbReference type="eggNOG" id="COG3858">
    <property type="taxonomic scope" value="Bacteria"/>
</dbReference>
<evidence type="ECO:0000259" key="5">
    <source>
        <dbReference type="PROSITE" id="PS51910"/>
    </source>
</evidence>
<evidence type="ECO:0000313" key="7">
    <source>
        <dbReference type="Proteomes" id="UP000016843"/>
    </source>
</evidence>
<accession>U5BUJ2</accession>
<dbReference type="SMART" id="SM00636">
    <property type="entry name" value="Glyco_18"/>
    <property type="match status" value="1"/>
</dbReference>
<dbReference type="PROSITE" id="PS51910">
    <property type="entry name" value="GH18_2"/>
    <property type="match status" value="1"/>
</dbReference>
<gene>
    <name evidence="6" type="ORF">P872_20170</name>
</gene>
<proteinExistence type="predicted"/>
<organism evidence="6 7">
    <name type="scientific">Rhodonellum psychrophilum GCM71 = DSM 17998</name>
    <dbReference type="NCBI Taxonomy" id="1123057"/>
    <lineage>
        <taxon>Bacteria</taxon>
        <taxon>Pseudomonadati</taxon>
        <taxon>Bacteroidota</taxon>
        <taxon>Cytophagia</taxon>
        <taxon>Cytophagales</taxon>
        <taxon>Cytophagaceae</taxon>
        <taxon>Rhodonellum</taxon>
    </lineage>
</organism>
<keyword evidence="7" id="KW-1185">Reference proteome</keyword>
<evidence type="ECO:0000313" key="6">
    <source>
        <dbReference type="EMBL" id="ERM81204.1"/>
    </source>
</evidence>
<dbReference type="RefSeq" id="WP_019600210.1">
    <property type="nucleotide sequence ID" value="NZ_KB906694.1"/>
</dbReference>
<comment type="caution">
    <text evidence="6">The sequence shown here is derived from an EMBL/GenBank/DDBJ whole genome shotgun (WGS) entry which is preliminary data.</text>
</comment>